<feature type="transmembrane region" description="Helical" evidence="9">
    <location>
        <begin position="338"/>
        <end position="359"/>
    </location>
</feature>
<dbReference type="AlphaFoldDB" id="A0A8K0T3X3"/>
<evidence type="ECO:0000313" key="10">
    <source>
        <dbReference type="EMBL" id="KAH7349840.1"/>
    </source>
</evidence>
<dbReference type="PANTHER" id="PTHR14360:SF12">
    <property type="entry name" value="MOZ PROTEIN REPRESENTS A CHROMATIN-ASSOCIATED ACETYLTRANSFERASE"/>
    <property type="match status" value="1"/>
</dbReference>
<dbReference type="Proteomes" id="UP000813385">
    <property type="component" value="Unassembled WGS sequence"/>
</dbReference>
<evidence type="ECO:0000256" key="7">
    <source>
        <dbReference type="ARBA" id="ARBA00023136"/>
    </source>
</evidence>
<gene>
    <name evidence="10" type="ORF">B0T11DRAFT_289983</name>
</gene>
<feature type="region of interest" description="Disordered" evidence="8">
    <location>
        <begin position="369"/>
        <end position="403"/>
    </location>
</feature>
<feature type="compositionally biased region" description="Low complexity" evidence="8">
    <location>
        <begin position="121"/>
        <end position="145"/>
    </location>
</feature>
<reference evidence="10" key="1">
    <citation type="journal article" date="2021" name="Nat. Commun.">
        <title>Genetic determinants of endophytism in the Arabidopsis root mycobiome.</title>
        <authorList>
            <person name="Mesny F."/>
            <person name="Miyauchi S."/>
            <person name="Thiergart T."/>
            <person name="Pickel B."/>
            <person name="Atanasova L."/>
            <person name="Karlsson M."/>
            <person name="Huettel B."/>
            <person name="Barry K.W."/>
            <person name="Haridas S."/>
            <person name="Chen C."/>
            <person name="Bauer D."/>
            <person name="Andreopoulos W."/>
            <person name="Pangilinan J."/>
            <person name="LaButti K."/>
            <person name="Riley R."/>
            <person name="Lipzen A."/>
            <person name="Clum A."/>
            <person name="Drula E."/>
            <person name="Henrissat B."/>
            <person name="Kohler A."/>
            <person name="Grigoriev I.V."/>
            <person name="Martin F.M."/>
            <person name="Hacquard S."/>
        </authorList>
    </citation>
    <scope>NUCLEOTIDE SEQUENCE</scope>
    <source>
        <strain evidence="10">MPI-CAGE-AT-0016</strain>
    </source>
</reference>
<dbReference type="Pfam" id="PF07798">
    <property type="entry name" value="CCDC90-like"/>
    <property type="match status" value="1"/>
</dbReference>
<keyword evidence="3 9" id="KW-0812">Transmembrane</keyword>
<feature type="region of interest" description="Disordered" evidence="8">
    <location>
        <begin position="21"/>
        <end position="46"/>
    </location>
</feature>
<dbReference type="PANTHER" id="PTHR14360">
    <property type="entry name" value="PROTEIN FMP32, MITOCHONDRIAL"/>
    <property type="match status" value="1"/>
</dbReference>
<feature type="region of interest" description="Disordered" evidence="8">
    <location>
        <begin position="90"/>
        <end position="150"/>
    </location>
</feature>
<evidence type="ECO:0000256" key="2">
    <source>
        <dbReference type="ARBA" id="ARBA00004370"/>
    </source>
</evidence>
<accession>A0A8K0T3X3</accession>
<dbReference type="InterPro" id="IPR024461">
    <property type="entry name" value="CCDC90-like"/>
</dbReference>
<evidence type="ECO:0000256" key="8">
    <source>
        <dbReference type="SAM" id="MobiDB-lite"/>
    </source>
</evidence>
<name>A0A8K0T3X3_9PEZI</name>
<dbReference type="EMBL" id="JAGPXD010000006">
    <property type="protein sequence ID" value="KAH7349840.1"/>
    <property type="molecule type" value="Genomic_DNA"/>
</dbReference>
<evidence type="ECO:0000256" key="6">
    <source>
        <dbReference type="ARBA" id="ARBA00023128"/>
    </source>
</evidence>
<dbReference type="GO" id="GO:0005739">
    <property type="term" value="C:mitochondrion"/>
    <property type="evidence" value="ECO:0007669"/>
    <property type="project" value="UniProtKB-SubCell"/>
</dbReference>
<evidence type="ECO:0000256" key="5">
    <source>
        <dbReference type="ARBA" id="ARBA00023054"/>
    </source>
</evidence>
<evidence type="ECO:0000256" key="1">
    <source>
        <dbReference type="ARBA" id="ARBA00004173"/>
    </source>
</evidence>
<evidence type="ECO:0000256" key="9">
    <source>
        <dbReference type="SAM" id="Phobius"/>
    </source>
</evidence>
<comment type="subcellular location">
    <subcellularLocation>
        <location evidence="2">Membrane</location>
    </subcellularLocation>
    <subcellularLocation>
        <location evidence="1">Mitochondrion</location>
    </subcellularLocation>
</comment>
<protein>
    <recommendedName>
        <fullName evidence="12">MOZ protein represents a chromatin-associated acetyltransferase</fullName>
    </recommendedName>
</protein>
<keyword evidence="6" id="KW-0496">Mitochondrion</keyword>
<dbReference type="GO" id="GO:0016020">
    <property type="term" value="C:membrane"/>
    <property type="evidence" value="ECO:0007669"/>
    <property type="project" value="UniProtKB-SubCell"/>
</dbReference>
<evidence type="ECO:0000313" key="11">
    <source>
        <dbReference type="Proteomes" id="UP000813385"/>
    </source>
</evidence>
<comment type="caution">
    <text evidence="10">The sequence shown here is derived from an EMBL/GenBank/DDBJ whole genome shotgun (WGS) entry which is preliminary data.</text>
</comment>
<organism evidence="10 11">
    <name type="scientific">Plectosphaerella cucumerina</name>
    <dbReference type="NCBI Taxonomy" id="40658"/>
    <lineage>
        <taxon>Eukaryota</taxon>
        <taxon>Fungi</taxon>
        <taxon>Dikarya</taxon>
        <taxon>Ascomycota</taxon>
        <taxon>Pezizomycotina</taxon>
        <taxon>Sordariomycetes</taxon>
        <taxon>Hypocreomycetidae</taxon>
        <taxon>Glomerellales</taxon>
        <taxon>Plectosphaerellaceae</taxon>
        <taxon>Plectosphaerella</taxon>
    </lineage>
</organism>
<proteinExistence type="predicted"/>
<feature type="compositionally biased region" description="Polar residues" evidence="8">
    <location>
        <begin position="90"/>
        <end position="101"/>
    </location>
</feature>
<dbReference type="Gene3D" id="1.20.5.340">
    <property type="match status" value="1"/>
</dbReference>
<keyword evidence="11" id="KW-1185">Reference proteome</keyword>
<evidence type="ECO:0000256" key="3">
    <source>
        <dbReference type="ARBA" id="ARBA00022692"/>
    </source>
</evidence>
<sequence length="403" mass="44133">MTTPRLSFLYPHLARSMRLGDAATQTARRARKPPGLDVPRRGVAGTPFRATAPRRQVARRHGSAVEPLPLIEESAVPKTPPLPAQEILEQTPTQQASSQAETVAEPALKEKENKAEGAPLEATGAAQDAAAAASSEPAAKGPPEATRAEAKKAGPLESILHMGPPPEEAQHKMPHLSPSPYVHHFDSYSLVRQLEDAGFTSEQAITSMKAIRTSLAQNLDVAQESLVSKSDVENETYLFSAACSELSTEVKNNNRIADEELRQKRTLLQHEVDILSQSLSQEVLTLNDNVRGMFNDRKIAVREEQKGVESIIQQINYKISIMLSSDAKSEIEGLRWVLIRRSVIGILFMAVLTLGTLRYGTYVSHTKKKEAEMEEKQARMLREADGKKDHSSSPDAAQILSAS</sequence>
<evidence type="ECO:0000256" key="4">
    <source>
        <dbReference type="ARBA" id="ARBA00022989"/>
    </source>
</evidence>
<keyword evidence="7 9" id="KW-0472">Membrane</keyword>
<keyword evidence="5" id="KW-0175">Coiled coil</keyword>
<keyword evidence="4 9" id="KW-1133">Transmembrane helix</keyword>
<dbReference type="OrthoDB" id="5424147at2759"/>
<evidence type="ECO:0008006" key="12">
    <source>
        <dbReference type="Google" id="ProtNLM"/>
    </source>
</evidence>
<feature type="compositionally biased region" description="Basic and acidic residues" evidence="8">
    <location>
        <begin position="369"/>
        <end position="392"/>
    </location>
</feature>